<evidence type="ECO:0000256" key="12">
    <source>
        <dbReference type="ARBA" id="ARBA00022982"/>
    </source>
</evidence>
<evidence type="ECO:0000256" key="4">
    <source>
        <dbReference type="ARBA" id="ARBA00008606"/>
    </source>
</evidence>
<keyword evidence="11" id="KW-0809">Transit peptide</keyword>
<comment type="function">
    <text evidence="2 14">Accessory subunit of the mitochondrial membrane respiratory chain NADH dehydrogenase (Complex I), that is believed not to be involved in catalysis. Complex I functions in the transfer of electrons from NADH to the respiratory chain. The immediate electron acceptor for the enzyme is believed to be ubiquinone.</text>
</comment>
<evidence type="ECO:0000313" key="16">
    <source>
        <dbReference type="Proteomes" id="UP001652642"/>
    </source>
</evidence>
<keyword evidence="13 14" id="KW-0496">Mitochondrion</keyword>
<reference evidence="17" key="1">
    <citation type="submission" date="2025-08" db="UniProtKB">
        <authorList>
            <consortium name="RefSeq"/>
        </authorList>
    </citation>
    <scope>IDENTIFICATION</scope>
</reference>
<evidence type="ECO:0000256" key="6">
    <source>
        <dbReference type="ARBA" id="ARBA00017279"/>
    </source>
</evidence>
<evidence type="ECO:0000313" key="17">
    <source>
        <dbReference type="RefSeq" id="XP_072835235.1"/>
    </source>
</evidence>
<dbReference type="InterPro" id="IPR015828">
    <property type="entry name" value="NDUFA10"/>
</dbReference>
<dbReference type="InterPro" id="IPR027417">
    <property type="entry name" value="P-loop_NTPase"/>
</dbReference>
<dbReference type="Proteomes" id="UP001652642">
    <property type="component" value="Chromosome 8"/>
</dbReference>
<comment type="cofactor">
    <cofactor evidence="1 14">
        <name>FAD</name>
        <dbReference type="ChEBI" id="CHEBI:57692"/>
    </cofactor>
</comment>
<keyword evidence="8 14" id="KW-0285">Flavoprotein</keyword>
<evidence type="ECO:0000256" key="1">
    <source>
        <dbReference type="ARBA" id="ARBA00001974"/>
    </source>
</evidence>
<dbReference type="RefSeq" id="XP_072835235.1">
    <property type="nucleotide sequence ID" value="XM_072979134.1"/>
</dbReference>
<gene>
    <name evidence="17" type="primary">NDUFA10</name>
</gene>
<dbReference type="CDD" id="cd02030">
    <property type="entry name" value="NDUO42"/>
    <property type="match status" value="1"/>
</dbReference>
<accession>A0ABM5EQ19</accession>
<protein>
    <recommendedName>
        <fullName evidence="6 14">NADH dehydrogenase [ubiquinone] 1 alpha subcomplex subunit 10, mitochondrial</fullName>
    </recommendedName>
</protein>
<organism evidence="16 17">
    <name type="scientific">Pogona vitticeps</name>
    <name type="common">central bearded dragon</name>
    <dbReference type="NCBI Taxonomy" id="103695"/>
    <lineage>
        <taxon>Eukaryota</taxon>
        <taxon>Metazoa</taxon>
        <taxon>Chordata</taxon>
        <taxon>Craniata</taxon>
        <taxon>Vertebrata</taxon>
        <taxon>Euteleostomi</taxon>
        <taxon>Lepidosauria</taxon>
        <taxon>Squamata</taxon>
        <taxon>Bifurcata</taxon>
        <taxon>Unidentata</taxon>
        <taxon>Episquamata</taxon>
        <taxon>Toxicofera</taxon>
        <taxon>Iguania</taxon>
        <taxon>Acrodonta</taxon>
        <taxon>Agamidae</taxon>
        <taxon>Amphibolurinae</taxon>
        <taxon>Pogona</taxon>
    </lineage>
</organism>
<dbReference type="SUPFAM" id="SSF52540">
    <property type="entry name" value="P-loop containing nucleoside triphosphate hydrolases"/>
    <property type="match status" value="1"/>
</dbReference>
<feature type="domain" description="Deoxynucleoside kinase" evidence="15">
    <location>
        <begin position="57"/>
        <end position="258"/>
    </location>
</feature>
<keyword evidence="9 14" id="KW-0679">Respiratory chain</keyword>
<dbReference type="PIRSF" id="PIRSF000543">
    <property type="entry name" value="NADH_UQ_42KD"/>
    <property type="match status" value="1"/>
</dbReference>
<evidence type="ECO:0000256" key="8">
    <source>
        <dbReference type="ARBA" id="ARBA00022630"/>
    </source>
</evidence>
<evidence type="ECO:0000256" key="9">
    <source>
        <dbReference type="ARBA" id="ARBA00022660"/>
    </source>
</evidence>
<evidence type="ECO:0000256" key="5">
    <source>
        <dbReference type="ARBA" id="ARBA00011514"/>
    </source>
</evidence>
<keyword evidence="10 14" id="KW-0274">FAD</keyword>
<evidence type="ECO:0000256" key="3">
    <source>
        <dbReference type="ARBA" id="ARBA00004305"/>
    </source>
</evidence>
<dbReference type="PANTHER" id="PTHR10513">
    <property type="entry name" value="DEOXYNUCLEOSIDE KINASE"/>
    <property type="match status" value="1"/>
</dbReference>
<evidence type="ECO:0000259" key="15">
    <source>
        <dbReference type="Pfam" id="PF01712"/>
    </source>
</evidence>
<evidence type="ECO:0000256" key="7">
    <source>
        <dbReference type="ARBA" id="ARBA00022448"/>
    </source>
</evidence>
<dbReference type="Pfam" id="PF01712">
    <property type="entry name" value="dNK"/>
    <property type="match status" value="1"/>
</dbReference>
<name>A0ABM5EQ19_9SAUR</name>
<keyword evidence="16" id="KW-1185">Reference proteome</keyword>
<evidence type="ECO:0000256" key="10">
    <source>
        <dbReference type="ARBA" id="ARBA00022827"/>
    </source>
</evidence>
<dbReference type="InterPro" id="IPR031314">
    <property type="entry name" value="DNK_dom"/>
</dbReference>
<evidence type="ECO:0000256" key="14">
    <source>
        <dbReference type="PIRNR" id="PIRNR000543"/>
    </source>
</evidence>
<dbReference type="GeneID" id="110072201"/>
<comment type="subcellular location">
    <subcellularLocation>
        <location evidence="3 14">Mitochondrion matrix</location>
    </subcellularLocation>
</comment>
<comment type="subunit">
    <text evidence="5">Complex I is composed of 45 different subunits. This a component of the hydrophobic protein fraction.</text>
</comment>
<evidence type="ECO:0000256" key="11">
    <source>
        <dbReference type="ARBA" id="ARBA00022946"/>
    </source>
</evidence>
<keyword evidence="12 14" id="KW-0249">Electron transport</keyword>
<dbReference type="Gene3D" id="3.40.50.300">
    <property type="entry name" value="P-loop containing nucleotide triphosphate hydrolases"/>
    <property type="match status" value="1"/>
</dbReference>
<proteinExistence type="inferred from homology"/>
<dbReference type="PANTHER" id="PTHR10513:SF15">
    <property type="entry name" value="NADH DEHYDROGENASE [UBIQUINONE] 1 ALPHA SUBCOMPLEX SUBUNIT 10, MITOCHONDRIAL"/>
    <property type="match status" value="1"/>
</dbReference>
<keyword evidence="7 14" id="KW-0813">Transport</keyword>
<evidence type="ECO:0000256" key="2">
    <source>
        <dbReference type="ARBA" id="ARBA00003195"/>
    </source>
</evidence>
<evidence type="ECO:0000256" key="13">
    <source>
        <dbReference type="ARBA" id="ARBA00023128"/>
    </source>
</evidence>
<comment type="similarity">
    <text evidence="4 14">Belongs to the complex I NDUFA10 subunit family.</text>
</comment>
<sequence length="352" mass="40309">MSLAALVPLLGAGGARVGGRALRVARFHTSPIRKYSWLSFLLGDWATKRFTKYSKVFTVDGNLCVNKGKFAQQIAEQLGLRYFPEVDLHYVDKVSGYGTCLDPAFIGNCSLEAFYDNPKNPDGNAYRLQAYLFTCRVLQYADALEHLFNTGQGVILERSPFSDFVFLEAMSQQGYIRKECVSHYNKIKEYSIYRFLPPHLVFYIDVPVSEVLKRIEEKGEPYEKKVSPAYLQSIEDVYKKSFLPQISEVSEVLQYTASRAEDLEIVLEEIELLEFKKGPWPDQTDGSLHDLRMLVENKMQVLIPTSLPFHIKELTMSGTLADQIYFAWKSFPGHRYARGYNADAGDKWIWLK</sequence>
<dbReference type="InterPro" id="IPR050566">
    <property type="entry name" value="Deoxyribonucleoside_kinase"/>
</dbReference>